<comment type="caution">
    <text evidence="4">The sequence shown here is derived from an EMBL/GenBank/DDBJ whole genome shotgun (WGS) entry which is preliminary data.</text>
</comment>
<evidence type="ECO:0000313" key="5">
    <source>
        <dbReference type="Proteomes" id="UP000092382"/>
    </source>
</evidence>
<keyword evidence="1" id="KW-0436">Ligase</keyword>
<dbReference type="SUPFAM" id="SSF52210">
    <property type="entry name" value="Succinyl-CoA synthetase domains"/>
    <property type="match status" value="1"/>
</dbReference>
<feature type="domain" description="CoA-binding" evidence="3">
    <location>
        <begin position="2"/>
        <end position="99"/>
    </location>
</feature>
<name>A0A1B7VIA8_APHFL</name>
<proteinExistence type="predicted"/>
<evidence type="ECO:0000256" key="2">
    <source>
        <dbReference type="ARBA" id="ARBA00022741"/>
    </source>
</evidence>
<dbReference type="GO" id="GO:0004775">
    <property type="term" value="F:succinate-CoA ligase (ADP-forming) activity"/>
    <property type="evidence" value="ECO:0007669"/>
    <property type="project" value="TreeGrafter"/>
</dbReference>
<protein>
    <submittedName>
        <fullName evidence="4">CoA-binding protein</fullName>
    </submittedName>
</protein>
<dbReference type="Gene3D" id="3.40.50.261">
    <property type="entry name" value="Succinyl-CoA synthetase domains"/>
    <property type="match status" value="1"/>
</dbReference>
<dbReference type="PATRIC" id="fig|1710894.3.peg.2812"/>
<reference evidence="4 5" key="1">
    <citation type="submission" date="2015-09" db="EMBL/GenBank/DDBJ databases">
        <title>Whole genome shotgun sequence assembly of Aphanizomenon flos-aquae UKL13.</title>
        <authorList>
            <person name="Driscoll C."/>
        </authorList>
    </citation>
    <scope>NUCLEOTIDE SEQUENCE [LARGE SCALE GENOMIC DNA]</scope>
    <source>
        <strain evidence="4">MDT13</strain>
    </source>
</reference>
<evidence type="ECO:0000259" key="3">
    <source>
        <dbReference type="SMART" id="SM00881"/>
    </source>
</evidence>
<evidence type="ECO:0000256" key="1">
    <source>
        <dbReference type="ARBA" id="ARBA00022598"/>
    </source>
</evidence>
<sequence>MNLTPESKVLIQGFCEFILATHISQMQAYGTNLVAGVNPGYGGQQIYDLPVFDLVEEVVAKFGQIDTTIICVQPDQVLDAALEAMASNIPQIIIITAGVPPLDMVQLLRKTEACETLIIGPNSPGIIVPGKILLGTQPSEFYIPGSVGIVSRSSTLTYEVAGELTKVGLGQSISVSIGSDAIVGSSFLQWLQILDEDETTEAIVLIGQPGGNSEEAAAQYIIEAIDKPVIAYIAGRHAPSVHNWQQTGTLASVIGRSVNFGTAESKLAAFESAKIPVAHSPSQIPKLLKNILTPQRVKTK</sequence>
<dbReference type="PANTHER" id="PTHR11117">
    <property type="entry name" value="SUCCINYL-COA LIGASE SUBUNIT ALPHA"/>
    <property type="match status" value="1"/>
</dbReference>
<dbReference type="SMART" id="SM00881">
    <property type="entry name" value="CoA_binding"/>
    <property type="match status" value="1"/>
</dbReference>
<evidence type="ECO:0000313" key="4">
    <source>
        <dbReference type="EMBL" id="OBQ18448.1"/>
    </source>
</evidence>
<accession>A0A1B7VIA8</accession>
<keyword evidence="2" id="KW-0547">Nucleotide-binding</keyword>
<dbReference type="PRINTS" id="PR01798">
    <property type="entry name" value="SCOASYNTHASE"/>
</dbReference>
<dbReference type="SUPFAM" id="SSF51735">
    <property type="entry name" value="NAD(P)-binding Rossmann-fold domains"/>
    <property type="match status" value="1"/>
</dbReference>
<dbReference type="InterPro" id="IPR005810">
    <property type="entry name" value="CoA_lig_alpha"/>
</dbReference>
<dbReference type="GO" id="GO:0000166">
    <property type="term" value="F:nucleotide binding"/>
    <property type="evidence" value="ECO:0007669"/>
    <property type="project" value="UniProtKB-KW"/>
</dbReference>
<dbReference type="GO" id="GO:0004776">
    <property type="term" value="F:succinate-CoA ligase (GDP-forming) activity"/>
    <property type="evidence" value="ECO:0007669"/>
    <property type="project" value="TreeGrafter"/>
</dbReference>
<dbReference type="Proteomes" id="UP000092382">
    <property type="component" value="Unassembled WGS sequence"/>
</dbReference>
<dbReference type="GO" id="GO:0006099">
    <property type="term" value="P:tricarboxylic acid cycle"/>
    <property type="evidence" value="ECO:0007669"/>
    <property type="project" value="TreeGrafter"/>
</dbReference>
<gene>
    <name evidence="4" type="ORF">AN481_18330</name>
</gene>
<organism evidence="4 5">
    <name type="scientific">Aphanizomenon flos-aquae LD13</name>
    <dbReference type="NCBI Taxonomy" id="1710894"/>
    <lineage>
        <taxon>Bacteria</taxon>
        <taxon>Bacillati</taxon>
        <taxon>Cyanobacteriota</taxon>
        <taxon>Cyanophyceae</taxon>
        <taxon>Nostocales</taxon>
        <taxon>Aphanizomenonaceae</taxon>
        <taxon>Aphanizomenon</taxon>
    </lineage>
</organism>
<dbReference type="GO" id="GO:0009361">
    <property type="term" value="C:succinate-CoA ligase complex (ADP-forming)"/>
    <property type="evidence" value="ECO:0007669"/>
    <property type="project" value="TreeGrafter"/>
</dbReference>
<dbReference type="InterPro" id="IPR003781">
    <property type="entry name" value="CoA-bd"/>
</dbReference>
<dbReference type="AlphaFoldDB" id="A0A1B7VIA8"/>
<dbReference type="Pfam" id="PF02629">
    <property type="entry name" value="CoA_binding"/>
    <property type="match status" value="1"/>
</dbReference>
<dbReference type="EMBL" id="LJOY01000099">
    <property type="protein sequence ID" value="OBQ18448.1"/>
    <property type="molecule type" value="Genomic_DNA"/>
</dbReference>
<dbReference type="InterPro" id="IPR005811">
    <property type="entry name" value="SUCC_ACL_C"/>
</dbReference>
<dbReference type="Gene3D" id="3.40.50.720">
    <property type="entry name" value="NAD(P)-binding Rossmann-like Domain"/>
    <property type="match status" value="1"/>
</dbReference>
<dbReference type="PANTHER" id="PTHR11117:SF2">
    <property type="entry name" value="SUCCINATE--COA LIGASE [ADP_GDP-FORMING] SUBUNIT ALPHA, MITOCHONDRIAL"/>
    <property type="match status" value="1"/>
</dbReference>
<dbReference type="InterPro" id="IPR016102">
    <property type="entry name" value="Succinyl-CoA_synth-like"/>
</dbReference>
<dbReference type="PIRSF" id="PIRSF001553">
    <property type="entry name" value="SucCS_alpha"/>
    <property type="match status" value="1"/>
</dbReference>
<dbReference type="Pfam" id="PF00549">
    <property type="entry name" value="Ligase_CoA"/>
    <property type="match status" value="1"/>
</dbReference>
<dbReference type="InterPro" id="IPR036291">
    <property type="entry name" value="NAD(P)-bd_dom_sf"/>
</dbReference>